<comment type="caution">
    <text evidence="3">The sequence shown here is derived from an EMBL/GenBank/DDBJ whole genome shotgun (WGS) entry which is preliminary data.</text>
</comment>
<keyword evidence="1" id="KW-0812">Transmembrane</keyword>
<evidence type="ECO:0000313" key="3">
    <source>
        <dbReference type="EMBL" id="KZZ95068.1"/>
    </source>
</evidence>
<dbReference type="InterPro" id="IPR042099">
    <property type="entry name" value="ANL_N_sf"/>
</dbReference>
<reference evidence="3 4" key="1">
    <citation type="journal article" date="2016" name="Genome Biol. Evol.">
        <title>Divergent and convergent evolution of fungal pathogenicity.</title>
        <authorList>
            <person name="Shang Y."/>
            <person name="Xiao G."/>
            <person name="Zheng P."/>
            <person name="Cen K."/>
            <person name="Zhan S."/>
            <person name="Wang C."/>
        </authorList>
    </citation>
    <scope>NUCLEOTIDE SEQUENCE [LARGE SCALE GENOMIC DNA]</scope>
    <source>
        <strain evidence="3 4">ARSEF 7405</strain>
    </source>
</reference>
<keyword evidence="3" id="KW-0436">Ligase</keyword>
<dbReference type="Pfam" id="PF00501">
    <property type="entry name" value="AMP-binding"/>
    <property type="match status" value="1"/>
</dbReference>
<dbReference type="GO" id="GO:0005783">
    <property type="term" value="C:endoplasmic reticulum"/>
    <property type="evidence" value="ECO:0007669"/>
    <property type="project" value="TreeGrafter"/>
</dbReference>
<dbReference type="OrthoDB" id="4138492at2759"/>
<dbReference type="VEuPathDB" id="FungiDB:AAP_01556"/>
<keyword evidence="1" id="KW-0472">Membrane</keyword>
<evidence type="ECO:0000259" key="2">
    <source>
        <dbReference type="Pfam" id="PF00501"/>
    </source>
</evidence>
<organism evidence="3 4">
    <name type="scientific">Ascosphaera apis ARSEF 7405</name>
    <dbReference type="NCBI Taxonomy" id="392613"/>
    <lineage>
        <taxon>Eukaryota</taxon>
        <taxon>Fungi</taxon>
        <taxon>Dikarya</taxon>
        <taxon>Ascomycota</taxon>
        <taxon>Pezizomycotina</taxon>
        <taxon>Eurotiomycetes</taxon>
        <taxon>Eurotiomycetidae</taxon>
        <taxon>Onygenales</taxon>
        <taxon>Ascosphaeraceae</taxon>
        <taxon>Ascosphaera</taxon>
    </lineage>
</organism>
<dbReference type="SUPFAM" id="SSF56801">
    <property type="entry name" value="Acetyl-CoA synthetase-like"/>
    <property type="match status" value="1"/>
</dbReference>
<keyword evidence="4" id="KW-1185">Reference proteome</keyword>
<evidence type="ECO:0000313" key="4">
    <source>
        <dbReference type="Proteomes" id="UP000242877"/>
    </source>
</evidence>
<keyword evidence="1" id="KW-1133">Transmembrane helix</keyword>
<dbReference type="PANTHER" id="PTHR43272:SF11">
    <property type="entry name" value="AMP-DEPENDENT SYNTHETASE_LIGASE DOMAIN-CONTAINING PROTEIN"/>
    <property type="match status" value="1"/>
</dbReference>
<dbReference type="Proteomes" id="UP000242877">
    <property type="component" value="Unassembled WGS sequence"/>
</dbReference>
<dbReference type="EMBL" id="AZGZ01000005">
    <property type="protein sequence ID" value="KZZ95068.1"/>
    <property type="molecule type" value="Genomic_DNA"/>
</dbReference>
<dbReference type="PANTHER" id="PTHR43272">
    <property type="entry name" value="LONG-CHAIN-FATTY-ACID--COA LIGASE"/>
    <property type="match status" value="1"/>
</dbReference>
<dbReference type="GO" id="GO:0004467">
    <property type="term" value="F:long-chain fatty acid-CoA ligase activity"/>
    <property type="evidence" value="ECO:0007669"/>
    <property type="project" value="TreeGrafter"/>
</dbReference>
<dbReference type="AlphaFoldDB" id="A0A168BBE3"/>
<name>A0A168BBE3_9EURO</name>
<evidence type="ECO:0000256" key="1">
    <source>
        <dbReference type="SAM" id="Phobius"/>
    </source>
</evidence>
<protein>
    <submittedName>
        <fullName evidence="3">AMP-dependent synthetase/ligase</fullName>
    </submittedName>
</protein>
<sequence>MDDSKNPLAQLDSLVSGFFAGWDAWSTLIMTLIVVVLAYSFFFTGDEDIHPYFLARQASESPVRRENESATYRNLDTPHGYPLRRGLDIKAADAPKWTSGRSGDLRDIWLAFANRQAAGAAGGSNRSEIYTVLGRFVKAHSVEDITRQIDLVGKQLTGDLRGGIKAADAPKWTGGRSGDLRDIWRAFANRQAAGAAGGSNRSEIYTVLGRFVKAHSVEDITRQIDLVGKQLTGDLRGETVVACLSSSIELVALVFASAFYGFKVVLVPSDISAKSLGETVRDVKADTLIAEAGDTDLMTVLQHARTLRNVIWVARGGSDDVDWTDAPNIGHELHVTTWSELMKDGTSTGLEALLAIKDVTPPPITTFWSTSDGSGVLVEYDQQNLVAGTAGVMAGLTKRQRLTPADNVLIVDHLSHPYPLAVLFAALYSNASISLGSVAGNRVNLALASEVSSPTVIVASSDAVSKFYADYLKPSTGILTKLGCLFRQISLDRGVFPSTKGGITSMTSLSLSPNARMLLISRGVDEREGEKKLDLTPKVLSGLRTLLGVRVSYALTSPYVFGAVCQTNPMDYRRSGNAHFGPPLSSLELKLVGEKDEGEGEKVVEGKVYVSGPSVVGGSRDLGVQGRINHDYTLSLV</sequence>
<dbReference type="Gene3D" id="3.40.50.12780">
    <property type="entry name" value="N-terminal domain of ligase-like"/>
    <property type="match status" value="1"/>
</dbReference>
<dbReference type="GO" id="GO:0016020">
    <property type="term" value="C:membrane"/>
    <property type="evidence" value="ECO:0007669"/>
    <property type="project" value="TreeGrafter"/>
</dbReference>
<accession>A0A168BBE3</accession>
<gene>
    <name evidence="3" type="ORF">AAP_01556</name>
</gene>
<feature type="transmembrane region" description="Helical" evidence="1">
    <location>
        <begin position="239"/>
        <end position="262"/>
    </location>
</feature>
<feature type="domain" description="AMP-dependent synthetase/ligase" evidence="2">
    <location>
        <begin position="235"/>
        <end position="618"/>
    </location>
</feature>
<dbReference type="InterPro" id="IPR000873">
    <property type="entry name" value="AMP-dep_synth/lig_dom"/>
</dbReference>
<proteinExistence type="predicted"/>
<feature type="transmembrane region" description="Helical" evidence="1">
    <location>
        <begin position="24"/>
        <end position="43"/>
    </location>
</feature>